<feature type="transmembrane region" description="Helical" evidence="1">
    <location>
        <begin position="136"/>
        <end position="153"/>
    </location>
</feature>
<accession>A0ABP9RQ83</accession>
<dbReference type="EMBL" id="BAABJQ010000005">
    <property type="protein sequence ID" value="GAA5183316.1"/>
    <property type="molecule type" value="Genomic_DNA"/>
</dbReference>
<dbReference type="Proteomes" id="UP001501570">
    <property type="component" value="Unassembled WGS sequence"/>
</dbReference>
<keyword evidence="3" id="KW-1185">Reference proteome</keyword>
<evidence type="ECO:0000313" key="3">
    <source>
        <dbReference type="Proteomes" id="UP001501570"/>
    </source>
</evidence>
<evidence type="ECO:0000256" key="1">
    <source>
        <dbReference type="SAM" id="Phobius"/>
    </source>
</evidence>
<name>A0ABP9RQ83_9ACTN</name>
<evidence type="ECO:0000313" key="2">
    <source>
        <dbReference type="EMBL" id="GAA5183316.1"/>
    </source>
</evidence>
<gene>
    <name evidence="2" type="ORF">GCM10023322_22310</name>
</gene>
<reference evidence="3" key="1">
    <citation type="journal article" date="2019" name="Int. J. Syst. Evol. Microbiol.">
        <title>The Global Catalogue of Microorganisms (GCM) 10K type strain sequencing project: providing services to taxonomists for standard genome sequencing and annotation.</title>
        <authorList>
            <consortium name="The Broad Institute Genomics Platform"/>
            <consortium name="The Broad Institute Genome Sequencing Center for Infectious Disease"/>
            <person name="Wu L."/>
            <person name="Ma J."/>
        </authorList>
    </citation>
    <scope>NUCLEOTIDE SEQUENCE [LARGE SCALE GENOMIC DNA]</scope>
    <source>
        <strain evidence="3">JCM 18304</strain>
    </source>
</reference>
<keyword evidence="1" id="KW-0812">Transmembrane</keyword>
<evidence type="ECO:0008006" key="4">
    <source>
        <dbReference type="Google" id="ProtNLM"/>
    </source>
</evidence>
<feature type="transmembrane region" description="Helical" evidence="1">
    <location>
        <begin position="44"/>
        <end position="62"/>
    </location>
</feature>
<proteinExistence type="predicted"/>
<comment type="caution">
    <text evidence="2">The sequence shown here is derived from an EMBL/GenBank/DDBJ whole genome shotgun (WGS) entry which is preliminary data.</text>
</comment>
<keyword evidence="1" id="KW-0472">Membrane</keyword>
<feature type="transmembrane region" description="Helical" evidence="1">
    <location>
        <begin position="69"/>
        <end position="88"/>
    </location>
</feature>
<protein>
    <recommendedName>
        <fullName evidence="4">DUF1772 domain-containing protein</fullName>
    </recommendedName>
</protein>
<organism evidence="2 3">
    <name type="scientific">Rugosimonospora acidiphila</name>
    <dbReference type="NCBI Taxonomy" id="556531"/>
    <lineage>
        <taxon>Bacteria</taxon>
        <taxon>Bacillati</taxon>
        <taxon>Actinomycetota</taxon>
        <taxon>Actinomycetes</taxon>
        <taxon>Micromonosporales</taxon>
        <taxon>Micromonosporaceae</taxon>
        <taxon>Rugosimonospora</taxon>
    </lineage>
</organism>
<keyword evidence="1" id="KW-1133">Transmembrane helix</keyword>
<dbReference type="RefSeq" id="WP_345628629.1">
    <property type="nucleotide sequence ID" value="NZ_BAABJQ010000005.1"/>
</dbReference>
<sequence length="156" mass="16761">MFTPALVLLLAALLYFLVTTFVDLHPFNNVRGSKRSERLSEATINGPVMALPAILLILASAFSLPVLAYVGGAIEALVVAGGLSLWWLPYLVGRTVPWATAGTGASWAELHSRTYAHTVIVLPRVGDRPRPNLEHMILHTLILLGAVFTLVAAPSL</sequence>